<dbReference type="PANTHER" id="PTHR43353:SF5">
    <property type="entry name" value="SUCCINATE-SEMIALDEHYDE DEHYDROGENASE, MITOCHONDRIAL"/>
    <property type="match status" value="1"/>
</dbReference>
<dbReference type="Proteomes" id="UP000001225">
    <property type="component" value="Chromosome"/>
</dbReference>
<dbReference type="InterPro" id="IPR016161">
    <property type="entry name" value="Ald_DH/histidinol_DH"/>
</dbReference>
<feature type="domain" description="Aldehyde dehydrogenase" evidence="5">
    <location>
        <begin position="29"/>
        <end position="482"/>
    </location>
</feature>
<evidence type="ECO:0000256" key="2">
    <source>
        <dbReference type="ARBA" id="ARBA00023002"/>
    </source>
</evidence>
<protein>
    <submittedName>
        <fullName evidence="6">NAD-dependent aldehyde dehydrogenase</fullName>
    </submittedName>
</protein>
<evidence type="ECO:0000256" key="4">
    <source>
        <dbReference type="RuleBase" id="RU003345"/>
    </source>
</evidence>
<dbReference type="Pfam" id="PF00171">
    <property type="entry name" value="Aldedh"/>
    <property type="match status" value="1"/>
</dbReference>
<comment type="similarity">
    <text evidence="1 4">Belongs to the aldehyde dehydrogenase family.</text>
</comment>
<dbReference type="PROSITE" id="PS00070">
    <property type="entry name" value="ALDEHYDE_DEHYDR_CYS"/>
    <property type="match status" value="1"/>
</dbReference>
<evidence type="ECO:0000259" key="5">
    <source>
        <dbReference type="Pfam" id="PF00171"/>
    </source>
</evidence>
<dbReference type="SUPFAM" id="SSF53720">
    <property type="entry name" value="ALDH-like"/>
    <property type="match status" value="1"/>
</dbReference>
<keyword evidence="7" id="KW-1185">Reference proteome</keyword>
<dbReference type="AlphaFoldDB" id="A9IN21"/>
<accession>A9IN21</accession>
<dbReference type="CDD" id="cd07103">
    <property type="entry name" value="ALDH_F5_SSADH_GabD"/>
    <property type="match status" value="1"/>
</dbReference>
<dbReference type="GO" id="GO:0009450">
    <property type="term" value="P:gamma-aminobutyric acid catabolic process"/>
    <property type="evidence" value="ECO:0007669"/>
    <property type="project" value="TreeGrafter"/>
</dbReference>
<evidence type="ECO:0000313" key="6">
    <source>
        <dbReference type="EMBL" id="CAP42777.1"/>
    </source>
</evidence>
<dbReference type="InterPro" id="IPR016163">
    <property type="entry name" value="Ald_DH_C"/>
</dbReference>
<dbReference type="EMBL" id="AM902716">
    <property type="protein sequence ID" value="CAP42777.1"/>
    <property type="molecule type" value="Genomic_DNA"/>
</dbReference>
<dbReference type="InterPro" id="IPR016162">
    <property type="entry name" value="Ald_DH_N"/>
</dbReference>
<dbReference type="InterPro" id="IPR050740">
    <property type="entry name" value="Aldehyde_DH_Superfamily"/>
</dbReference>
<evidence type="ECO:0000256" key="1">
    <source>
        <dbReference type="ARBA" id="ARBA00009986"/>
    </source>
</evidence>
<evidence type="ECO:0000313" key="7">
    <source>
        <dbReference type="Proteomes" id="UP000001225"/>
    </source>
</evidence>
<dbReference type="InterPro" id="IPR029510">
    <property type="entry name" value="Ald_DH_CS_GLU"/>
</dbReference>
<reference evidence="6 7" key="1">
    <citation type="journal article" date="2008" name="BMC Genomics">
        <title>The missing link: Bordetella petrii is endowed with both the metabolic versatility of environmental bacteria and virulence traits of pathogenic Bordetellae.</title>
        <authorList>
            <person name="Gross R."/>
            <person name="Guzman C.A."/>
            <person name="Sebaihia M."/>
            <person name="Martins Dos Santos V.A."/>
            <person name="Pieper D.H."/>
            <person name="Koebnik R."/>
            <person name="Lechner M."/>
            <person name="Bartels D."/>
            <person name="Buhrmester J."/>
            <person name="Choudhuri J.V."/>
            <person name="Ebensen T."/>
            <person name="Gaigalat L."/>
            <person name="Herrmann S."/>
            <person name="Khachane A.N."/>
            <person name="Larisch C."/>
            <person name="Link S."/>
            <person name="Linke B."/>
            <person name="Meyer F."/>
            <person name="Mormann S."/>
            <person name="Nakunst D."/>
            <person name="Rueckert C."/>
            <person name="Schneiker-Bekel S."/>
            <person name="Schulze K."/>
            <person name="Vorhoelter F.J."/>
            <person name="Yevsa T."/>
            <person name="Engle J.T."/>
            <person name="Goldman W.E."/>
            <person name="Puehler A."/>
            <person name="Goebel U.B."/>
            <person name="Goesmann A."/>
            <person name="Bloecker H."/>
            <person name="Kaiser O."/>
            <person name="Martinez-Arias R."/>
        </authorList>
    </citation>
    <scope>NUCLEOTIDE SEQUENCE [LARGE SCALE GENOMIC DNA]</scope>
    <source>
        <strain evidence="7">ATCC BAA-461 / DSM 12804 / CCUG 43448 / CIP 107267 / Se-1111R</strain>
    </source>
</reference>
<gene>
    <name evidence="6" type="ordered locus">Bpet2435</name>
</gene>
<keyword evidence="2 4" id="KW-0560">Oxidoreductase</keyword>
<sequence length="486" mass="51124">MTILDEAGARFGALGMLIDGEWLTRGAAGMQPVIDPATLRVLGELPLAAAGELDRAAQAAHDAFKTWSRTPAIERSRVLAQAAQLMRERAELIAHILTLEQGKPLAESRGEVTGAAEIFEWYAQESRRLYGRVIPARQAQTRQWVLHEPVGPVAAFTPWNFPALTPARKIAGALAAGCTCVIKPAEETPATALELARACMDAGLPAGVLNVVFGQPAEVSGHLIRAREIRKITFTGSTAVGKQLAALAALHGAKRCTMELGGLAPAIVFDDADIDEAVAVCAASRFRNAGQVCVAASRFYVQRQALGRFMEQFQAHVASLKVGNGLAADTRMGPLANARRLEAMPGFIDDAMQHGARVAAGGRRHAGAGYFWQPTILAGMPDAARAMSEETFGPIAPVAAFDTVDEVIGRANDVPYGLAAYAFTRSAATAMAVADGLQAGMVGINTPAISLAEAPFGGVKESGYGSEGGIEGLQAYLCTKFVAHRA</sequence>
<dbReference type="FunFam" id="3.40.605.10:FF:000033">
    <property type="entry name" value="NAD-dependent succinate-semialdehyde dehydrogenase"/>
    <property type="match status" value="1"/>
</dbReference>
<dbReference type="eggNOG" id="COG1012">
    <property type="taxonomic scope" value="Bacteria"/>
</dbReference>
<dbReference type="GO" id="GO:0004777">
    <property type="term" value="F:succinate-semialdehyde dehydrogenase (NAD+) activity"/>
    <property type="evidence" value="ECO:0007669"/>
    <property type="project" value="TreeGrafter"/>
</dbReference>
<organism evidence="6 7">
    <name type="scientific">Bordetella petrii (strain ATCC BAA-461 / DSM 12804 / CCUG 43448 / CIP 107267 / Se-1111R)</name>
    <dbReference type="NCBI Taxonomy" id="340100"/>
    <lineage>
        <taxon>Bacteria</taxon>
        <taxon>Pseudomonadati</taxon>
        <taxon>Pseudomonadota</taxon>
        <taxon>Betaproteobacteria</taxon>
        <taxon>Burkholderiales</taxon>
        <taxon>Alcaligenaceae</taxon>
        <taxon>Bordetella</taxon>
    </lineage>
</organism>
<name>A9IN21_BORPD</name>
<feature type="active site" evidence="3">
    <location>
        <position position="259"/>
    </location>
</feature>
<dbReference type="PANTHER" id="PTHR43353">
    <property type="entry name" value="SUCCINATE-SEMIALDEHYDE DEHYDROGENASE, MITOCHONDRIAL"/>
    <property type="match status" value="1"/>
</dbReference>
<dbReference type="FunFam" id="3.40.309.10:FF:000004">
    <property type="entry name" value="Succinate-semialdehyde dehydrogenase I"/>
    <property type="match status" value="1"/>
</dbReference>
<proteinExistence type="inferred from homology"/>
<dbReference type="InterPro" id="IPR016160">
    <property type="entry name" value="Ald_DH_CS_CYS"/>
</dbReference>
<dbReference type="KEGG" id="bpt:Bpet2435"/>
<dbReference type="InterPro" id="IPR015590">
    <property type="entry name" value="Aldehyde_DH_dom"/>
</dbReference>
<dbReference type="Gene3D" id="3.40.605.10">
    <property type="entry name" value="Aldehyde Dehydrogenase, Chain A, domain 1"/>
    <property type="match status" value="1"/>
</dbReference>
<dbReference type="PROSITE" id="PS00687">
    <property type="entry name" value="ALDEHYDE_DEHYDR_GLU"/>
    <property type="match status" value="1"/>
</dbReference>
<dbReference type="STRING" id="94624.Bpet2435"/>
<dbReference type="Gene3D" id="3.40.309.10">
    <property type="entry name" value="Aldehyde Dehydrogenase, Chain A, domain 2"/>
    <property type="match status" value="1"/>
</dbReference>
<evidence type="ECO:0000256" key="3">
    <source>
        <dbReference type="PROSITE-ProRule" id="PRU10007"/>
    </source>
</evidence>